<dbReference type="RefSeq" id="WP_322498600.1">
    <property type="nucleotide sequence ID" value="NZ_JARGYU010000001.1"/>
</dbReference>
<dbReference type="GO" id="GO:0006412">
    <property type="term" value="P:translation"/>
    <property type="evidence" value="ECO:0007669"/>
    <property type="project" value="InterPro"/>
</dbReference>
<evidence type="ECO:0000256" key="4">
    <source>
        <dbReference type="ARBA" id="ARBA00035311"/>
    </source>
</evidence>
<protein>
    <recommendedName>
        <fullName evidence="4">30S ribosomal protein S17</fullName>
    </recommendedName>
</protein>
<sequence>MKKLNCIVERISYPTARVSFSSFVENKRYRKLIKKTKVLLVHINKSLCDSIKVGDEVVVSSCTKISKKKFFLCERKI</sequence>
<dbReference type="AlphaFoldDB" id="A0AAE4VJS8"/>
<dbReference type="Gene3D" id="2.40.50.140">
    <property type="entry name" value="Nucleic acid-binding proteins"/>
    <property type="match status" value="1"/>
</dbReference>
<evidence type="ECO:0000313" key="5">
    <source>
        <dbReference type="EMBL" id="MDZ5761181.1"/>
    </source>
</evidence>
<comment type="caution">
    <text evidence="5">The sequence shown here is derived from an EMBL/GenBank/DDBJ whole genome shotgun (WGS) entry which is preliminary data.</text>
</comment>
<evidence type="ECO:0000313" key="6">
    <source>
        <dbReference type="Proteomes" id="UP001289135"/>
    </source>
</evidence>
<proteinExistence type="inferred from homology"/>
<gene>
    <name evidence="5" type="ORF">Lyticum_00348</name>
</gene>
<dbReference type="InterPro" id="IPR000266">
    <property type="entry name" value="Ribosomal_uS17"/>
</dbReference>
<evidence type="ECO:0000256" key="3">
    <source>
        <dbReference type="ARBA" id="ARBA00023274"/>
    </source>
</evidence>
<dbReference type="GO" id="GO:1990904">
    <property type="term" value="C:ribonucleoprotein complex"/>
    <property type="evidence" value="ECO:0007669"/>
    <property type="project" value="UniProtKB-KW"/>
</dbReference>
<keyword evidence="2 5" id="KW-0689">Ribosomal protein</keyword>
<dbReference type="Pfam" id="PF00366">
    <property type="entry name" value="Ribosomal_S17"/>
    <property type="match status" value="1"/>
</dbReference>
<dbReference type="InterPro" id="IPR012340">
    <property type="entry name" value="NA-bd_OB-fold"/>
</dbReference>
<keyword evidence="6" id="KW-1185">Reference proteome</keyword>
<name>A0AAE4VJS8_9RICK</name>
<evidence type="ECO:0000256" key="2">
    <source>
        <dbReference type="ARBA" id="ARBA00022980"/>
    </source>
</evidence>
<dbReference type="GO" id="GO:0003735">
    <property type="term" value="F:structural constituent of ribosome"/>
    <property type="evidence" value="ECO:0007669"/>
    <property type="project" value="InterPro"/>
</dbReference>
<dbReference type="Proteomes" id="UP001289135">
    <property type="component" value="Unassembled WGS sequence"/>
</dbReference>
<dbReference type="SUPFAM" id="SSF50249">
    <property type="entry name" value="Nucleic acid-binding proteins"/>
    <property type="match status" value="1"/>
</dbReference>
<evidence type="ECO:0000256" key="1">
    <source>
        <dbReference type="ARBA" id="ARBA00010254"/>
    </source>
</evidence>
<reference evidence="5" key="1">
    <citation type="submission" date="2023-02" db="EMBL/GenBank/DDBJ databases">
        <title>Host association and intracellularity evolved multiple times independently in the Rickettsiales.</title>
        <authorList>
            <person name="Castelli M."/>
            <person name="Nardi T."/>
            <person name="Gammuto L."/>
            <person name="Bellinzona G."/>
            <person name="Sabaneyeva E."/>
            <person name="Potekhin A."/>
            <person name="Serra V."/>
            <person name="Petroni G."/>
            <person name="Sassera D."/>
        </authorList>
    </citation>
    <scope>NUCLEOTIDE SEQUENCE</scope>
    <source>
        <strain evidence="5">USBL-36I1</strain>
    </source>
</reference>
<comment type="similarity">
    <text evidence="1">Belongs to the universal ribosomal protein uS17 family.</text>
</comment>
<dbReference type="EMBL" id="JARGYU010000001">
    <property type="protein sequence ID" value="MDZ5761181.1"/>
    <property type="molecule type" value="Genomic_DNA"/>
</dbReference>
<organism evidence="5 6">
    <name type="scientific">Lyticum sinuosum</name>
    <dbReference type="NCBI Taxonomy" id="1332059"/>
    <lineage>
        <taxon>Bacteria</taxon>
        <taxon>Pseudomonadati</taxon>
        <taxon>Pseudomonadota</taxon>
        <taxon>Alphaproteobacteria</taxon>
        <taxon>Rickettsiales</taxon>
        <taxon>Lyticum</taxon>
    </lineage>
</organism>
<dbReference type="GO" id="GO:0005840">
    <property type="term" value="C:ribosome"/>
    <property type="evidence" value="ECO:0007669"/>
    <property type="project" value="UniProtKB-KW"/>
</dbReference>
<keyword evidence="3" id="KW-0687">Ribonucleoprotein</keyword>
<accession>A0AAE4VJS8</accession>